<dbReference type="InterPro" id="IPR032628">
    <property type="entry name" value="AC_N"/>
</dbReference>
<accession>A0AAW0HGN1</accession>
<keyword evidence="5 16" id="KW-0479">Metal-binding</keyword>
<keyword evidence="13" id="KW-0325">Glycoprotein</keyword>
<evidence type="ECO:0000256" key="4">
    <source>
        <dbReference type="ARBA" id="ARBA00022692"/>
    </source>
</evidence>
<feature type="binding site" evidence="17">
    <location>
        <position position="1083"/>
    </location>
    <ligand>
        <name>ATP</name>
        <dbReference type="ChEBI" id="CHEBI:30616"/>
    </ligand>
</feature>
<feature type="binding site" evidence="18">
    <location>
        <position position="329"/>
    </location>
    <ligand>
        <name>Mg(2+)</name>
        <dbReference type="ChEBI" id="CHEBI:18420"/>
        <label>1</label>
        <note>catalytic</note>
    </ligand>
</feature>
<reference evidence="23 24" key="1">
    <citation type="journal article" date="2023" name="bioRxiv">
        <title>Conserved and derived expression patterns and positive selection on dental genes reveal complex evolutionary context of ever-growing rodent molars.</title>
        <authorList>
            <person name="Calamari Z.T."/>
            <person name="Song A."/>
            <person name="Cohen E."/>
            <person name="Akter M."/>
            <person name="Roy R.D."/>
            <person name="Hallikas O."/>
            <person name="Christensen M.M."/>
            <person name="Li P."/>
            <person name="Marangoni P."/>
            <person name="Jernvall J."/>
            <person name="Klein O.D."/>
        </authorList>
    </citation>
    <scope>NUCLEOTIDE SEQUENCE [LARGE SCALE GENOMIC DNA]</scope>
    <source>
        <strain evidence="23">V071</strain>
    </source>
</reference>
<keyword evidence="8 16" id="KW-0067">ATP-binding</keyword>
<evidence type="ECO:0000256" key="7">
    <source>
        <dbReference type="ARBA" id="ARBA00022741"/>
    </source>
</evidence>
<feature type="domain" description="Guanylate cyclase" evidence="22">
    <location>
        <begin position="324"/>
        <end position="451"/>
    </location>
</feature>
<dbReference type="Pfam" id="PF06327">
    <property type="entry name" value="Adcy_cons_dom"/>
    <property type="match status" value="1"/>
</dbReference>
<dbReference type="GO" id="GO:0005524">
    <property type="term" value="F:ATP binding"/>
    <property type="evidence" value="ECO:0007669"/>
    <property type="project" value="UniProtKB-UniRule"/>
</dbReference>
<evidence type="ECO:0000256" key="5">
    <source>
        <dbReference type="ARBA" id="ARBA00022723"/>
    </source>
</evidence>
<feature type="transmembrane region" description="Helical" evidence="21">
    <location>
        <begin position="748"/>
        <end position="770"/>
    </location>
</feature>
<feature type="transmembrane region" description="Helical" evidence="21">
    <location>
        <begin position="91"/>
        <end position="113"/>
    </location>
</feature>
<dbReference type="SUPFAM" id="SSF55073">
    <property type="entry name" value="Nucleotide cyclase"/>
    <property type="match status" value="2"/>
</dbReference>
<dbReference type="PIRSF" id="PIRSF039050">
    <property type="entry name" value="Ade_cyc"/>
    <property type="match status" value="1"/>
</dbReference>
<dbReference type="InterPro" id="IPR030672">
    <property type="entry name" value="Adcy"/>
</dbReference>
<feature type="region of interest" description="Disordered" evidence="20">
    <location>
        <begin position="548"/>
        <end position="581"/>
    </location>
</feature>
<dbReference type="SMART" id="SM00044">
    <property type="entry name" value="CYCc"/>
    <property type="match status" value="2"/>
</dbReference>
<keyword evidence="9 16" id="KW-0460">Magnesium</keyword>
<keyword evidence="10 21" id="KW-1133">Transmembrane helix</keyword>
<feature type="compositionally biased region" description="Polar residues" evidence="20">
    <location>
        <begin position="551"/>
        <end position="561"/>
    </location>
</feature>
<feature type="transmembrane region" description="Helical" evidence="21">
    <location>
        <begin position="816"/>
        <end position="834"/>
    </location>
</feature>
<feature type="binding site" evidence="18">
    <location>
        <position position="329"/>
    </location>
    <ligand>
        <name>Mg(2+)</name>
        <dbReference type="ChEBI" id="CHEBI:18420"/>
        <label>2</label>
        <note>catalytic</note>
    </ligand>
</feature>
<evidence type="ECO:0000256" key="6">
    <source>
        <dbReference type="ARBA" id="ARBA00022737"/>
    </source>
</evidence>
<keyword evidence="11 16" id="KW-0115">cAMP biosynthesis</keyword>
<dbReference type="FunFam" id="3.30.70.1230:FF:000003">
    <property type="entry name" value="Adenylate cyclase"/>
    <property type="match status" value="1"/>
</dbReference>
<dbReference type="GO" id="GO:0007189">
    <property type="term" value="P:adenylate cyclase-activating G protein-coupled receptor signaling pathway"/>
    <property type="evidence" value="ECO:0007669"/>
    <property type="project" value="TreeGrafter"/>
</dbReference>
<evidence type="ECO:0000256" key="2">
    <source>
        <dbReference type="ARBA" id="ARBA00001936"/>
    </source>
</evidence>
<feature type="binding site" evidence="17">
    <location>
        <position position="417"/>
    </location>
    <ligand>
        <name>ATP</name>
        <dbReference type="ChEBI" id="CHEBI:30616"/>
    </ligand>
</feature>
<comment type="caution">
    <text evidence="23">The sequence shown here is derived from an EMBL/GenBank/DDBJ whole genome shotgun (WGS) entry which is preliminary data.</text>
</comment>
<dbReference type="PROSITE" id="PS00452">
    <property type="entry name" value="GUANYLATE_CYCLASE_1"/>
    <property type="match status" value="1"/>
</dbReference>
<feature type="transmembrane region" description="Helical" evidence="21">
    <location>
        <begin position="721"/>
        <end position="741"/>
    </location>
</feature>
<feature type="transmembrane region" description="Helical" evidence="21">
    <location>
        <begin position="665"/>
        <end position="688"/>
    </location>
</feature>
<evidence type="ECO:0000256" key="18">
    <source>
        <dbReference type="PIRSR" id="PIRSR039050-51"/>
    </source>
</evidence>
<organism evidence="23 24">
    <name type="scientific">Myodes glareolus</name>
    <name type="common">Bank vole</name>
    <name type="synonym">Clethrionomys glareolus</name>
    <dbReference type="NCBI Taxonomy" id="447135"/>
    <lineage>
        <taxon>Eukaryota</taxon>
        <taxon>Metazoa</taxon>
        <taxon>Chordata</taxon>
        <taxon>Craniata</taxon>
        <taxon>Vertebrata</taxon>
        <taxon>Euteleostomi</taxon>
        <taxon>Mammalia</taxon>
        <taxon>Eutheria</taxon>
        <taxon>Euarchontoglires</taxon>
        <taxon>Glires</taxon>
        <taxon>Rodentia</taxon>
        <taxon>Myomorpha</taxon>
        <taxon>Muroidea</taxon>
        <taxon>Cricetidae</taxon>
        <taxon>Arvicolinae</taxon>
        <taxon>Myodes</taxon>
    </lineage>
</organism>
<keyword evidence="12 16" id="KW-0472">Membrane</keyword>
<dbReference type="Pfam" id="PF00211">
    <property type="entry name" value="Guanylate_cyc"/>
    <property type="match status" value="2"/>
</dbReference>
<evidence type="ECO:0000313" key="23">
    <source>
        <dbReference type="EMBL" id="KAK7800292.1"/>
    </source>
</evidence>
<proteinExistence type="inferred from homology"/>
<keyword evidence="14 18" id="KW-0464">Manganese</keyword>
<dbReference type="PANTHER" id="PTHR45627:SF9">
    <property type="entry name" value="ADENYLATE CYCLASE TYPE 7"/>
    <property type="match status" value="1"/>
</dbReference>
<dbReference type="PROSITE" id="PS50125">
    <property type="entry name" value="GUANYLATE_CYCLASE_2"/>
    <property type="match status" value="2"/>
</dbReference>
<evidence type="ECO:0000256" key="3">
    <source>
        <dbReference type="ARBA" id="ARBA00004141"/>
    </source>
</evidence>
<dbReference type="GO" id="GO:0046872">
    <property type="term" value="F:metal ion binding"/>
    <property type="evidence" value="ECO:0007669"/>
    <property type="project" value="UniProtKB-KW"/>
</dbReference>
<gene>
    <name evidence="23" type="ORF">U0070_013108</name>
</gene>
<keyword evidence="4 21" id="KW-0812">Transmembrane</keyword>
<evidence type="ECO:0000256" key="1">
    <source>
        <dbReference type="ARBA" id="ARBA00001593"/>
    </source>
</evidence>
<evidence type="ECO:0000256" key="19">
    <source>
        <dbReference type="RuleBase" id="RU000405"/>
    </source>
</evidence>
<evidence type="ECO:0000256" key="10">
    <source>
        <dbReference type="ARBA" id="ARBA00022989"/>
    </source>
</evidence>
<dbReference type="PANTHER" id="PTHR45627">
    <property type="entry name" value="ADENYLATE CYCLASE TYPE 1"/>
    <property type="match status" value="1"/>
</dbReference>
<evidence type="ECO:0000256" key="8">
    <source>
        <dbReference type="ARBA" id="ARBA00022840"/>
    </source>
</evidence>
<feature type="transmembrane region" description="Helical" evidence="21">
    <location>
        <begin position="34"/>
        <end position="52"/>
    </location>
</feature>
<evidence type="ECO:0000256" key="12">
    <source>
        <dbReference type="ARBA" id="ARBA00023136"/>
    </source>
</evidence>
<dbReference type="EMBL" id="JBBHLL010000557">
    <property type="protein sequence ID" value="KAK7800292.1"/>
    <property type="molecule type" value="Genomic_DNA"/>
</dbReference>
<feature type="binding site" evidence="17">
    <location>
        <begin position="1036"/>
        <end position="1038"/>
    </location>
    <ligand>
        <name>ATP</name>
        <dbReference type="ChEBI" id="CHEBI:30616"/>
    </ligand>
</feature>
<feature type="region of interest" description="Disordered" evidence="20">
    <location>
        <begin position="499"/>
        <end position="518"/>
    </location>
</feature>
<evidence type="ECO:0000256" key="15">
    <source>
        <dbReference type="ARBA" id="ARBA00023239"/>
    </source>
</evidence>
<feature type="binding site" evidence="17">
    <location>
        <begin position="371"/>
        <end position="373"/>
    </location>
    <ligand>
        <name>ATP</name>
        <dbReference type="ChEBI" id="CHEBI:30616"/>
    </ligand>
</feature>
<keyword evidence="15 16" id="KW-0456">Lyase</keyword>
<dbReference type="Proteomes" id="UP001488838">
    <property type="component" value="Unassembled WGS sequence"/>
</dbReference>
<dbReference type="GO" id="GO:0007193">
    <property type="term" value="P:adenylate cyclase-inhibiting G protein-coupled receptor signaling pathway"/>
    <property type="evidence" value="ECO:0007669"/>
    <property type="project" value="TreeGrafter"/>
</dbReference>
<dbReference type="InterPro" id="IPR001054">
    <property type="entry name" value="A/G_cyclase"/>
</dbReference>
<comment type="similarity">
    <text evidence="16 19">Belongs to the adenylyl cyclase class-4/guanylyl cyclase family.</text>
</comment>
<comment type="catalytic activity">
    <reaction evidence="1 16">
        <text>ATP = 3',5'-cyclic AMP + diphosphate</text>
        <dbReference type="Rhea" id="RHEA:15389"/>
        <dbReference type="ChEBI" id="CHEBI:30616"/>
        <dbReference type="ChEBI" id="CHEBI:33019"/>
        <dbReference type="ChEBI" id="CHEBI:58165"/>
        <dbReference type="EC" id="4.6.1.1"/>
    </reaction>
</comment>
<feature type="binding site" evidence="18">
    <location>
        <position position="373"/>
    </location>
    <ligand>
        <name>Mg(2+)</name>
        <dbReference type="ChEBI" id="CHEBI:18420"/>
        <label>2</label>
        <note>catalytic</note>
    </ligand>
</feature>
<dbReference type="Gene3D" id="3.30.70.1230">
    <property type="entry name" value="Nucleotide cyclase"/>
    <property type="match status" value="2"/>
</dbReference>
<evidence type="ECO:0000256" key="9">
    <source>
        <dbReference type="ARBA" id="ARBA00022842"/>
    </source>
</evidence>
<comment type="function">
    <text evidence="16">Catalyzes the formation of the signaling molecule cAMP in response to G-protein signaling.</text>
</comment>
<feature type="transmembrane region" description="Helical" evidence="21">
    <location>
        <begin position="120"/>
        <end position="140"/>
    </location>
</feature>
<evidence type="ECO:0000256" key="13">
    <source>
        <dbReference type="ARBA" id="ARBA00023180"/>
    </source>
</evidence>
<dbReference type="InterPro" id="IPR018297">
    <property type="entry name" value="A/G_cyclase_CS"/>
</dbReference>
<keyword evidence="6" id="KW-0677">Repeat</keyword>
<evidence type="ECO:0000256" key="16">
    <source>
        <dbReference type="PIRNR" id="PIRNR039050"/>
    </source>
</evidence>
<keyword evidence="7 16" id="KW-0547">Nucleotide-binding</keyword>
<feature type="transmembrane region" description="Helical" evidence="21">
    <location>
        <begin position="64"/>
        <end position="85"/>
    </location>
</feature>
<dbReference type="GO" id="GO:0006171">
    <property type="term" value="P:cAMP biosynthetic process"/>
    <property type="evidence" value="ECO:0007669"/>
    <property type="project" value="UniProtKB-KW"/>
</dbReference>
<evidence type="ECO:0000256" key="11">
    <source>
        <dbReference type="ARBA" id="ARBA00022998"/>
    </source>
</evidence>
<comment type="subcellular location">
    <subcellularLocation>
        <location evidence="3">Membrane</location>
        <topology evidence="3">Multi-pass membrane protein</topology>
    </subcellularLocation>
</comment>
<dbReference type="GO" id="GO:0005886">
    <property type="term" value="C:plasma membrane"/>
    <property type="evidence" value="ECO:0007669"/>
    <property type="project" value="InterPro"/>
</dbReference>
<dbReference type="AlphaFoldDB" id="A0AAW0HGN1"/>
<dbReference type="FunFam" id="3.30.70.1230:FF:000012">
    <property type="entry name" value="Adenylate cyclase"/>
    <property type="match status" value="1"/>
</dbReference>
<feature type="binding site" evidence="18">
    <location>
        <position position="373"/>
    </location>
    <ligand>
        <name>Mg(2+)</name>
        <dbReference type="ChEBI" id="CHEBI:18420"/>
        <label>1</label>
        <note>catalytic</note>
    </ligand>
</feature>
<protein>
    <recommendedName>
        <fullName evidence="16">adenylate cyclase</fullName>
        <ecNumber evidence="16">4.6.1.1</ecNumber>
    </recommendedName>
</protein>
<feature type="domain" description="Guanylate cyclase" evidence="22">
    <location>
        <begin position="900"/>
        <end position="1049"/>
    </location>
</feature>
<evidence type="ECO:0000313" key="24">
    <source>
        <dbReference type="Proteomes" id="UP001488838"/>
    </source>
</evidence>
<name>A0AAW0HGN1_MYOGA</name>
<feature type="compositionally biased region" description="Basic residues" evidence="20">
    <location>
        <begin position="562"/>
        <end position="575"/>
    </location>
</feature>
<comment type="cofactor">
    <cofactor evidence="18">
        <name>Mg(2+)</name>
        <dbReference type="ChEBI" id="CHEBI:18420"/>
    </cofactor>
    <cofactor evidence="18">
        <name>Mn(2+)</name>
        <dbReference type="ChEBI" id="CHEBI:29035"/>
    </cofactor>
    <text evidence="18">Binds 2 magnesium ions per subunit. Is also active with manganese (in vitro).</text>
</comment>
<dbReference type="InterPro" id="IPR009398">
    <property type="entry name" value="Adcy_conserved_dom"/>
</dbReference>
<comment type="cofactor">
    <cofactor evidence="2">
        <name>Mn(2+)</name>
        <dbReference type="ChEBI" id="CHEBI:29035"/>
    </cofactor>
</comment>
<dbReference type="CDD" id="cd07302">
    <property type="entry name" value="CHD"/>
    <property type="match status" value="2"/>
</dbReference>
<feature type="transmembrane region" description="Helical" evidence="21">
    <location>
        <begin position="146"/>
        <end position="166"/>
    </location>
</feature>
<dbReference type="GO" id="GO:0035556">
    <property type="term" value="P:intracellular signal transduction"/>
    <property type="evidence" value="ECO:0007669"/>
    <property type="project" value="InterPro"/>
</dbReference>
<dbReference type="EC" id="4.6.1.1" evidence="16"/>
<feature type="binding site" evidence="17">
    <location>
        <begin position="1043"/>
        <end position="1047"/>
    </location>
    <ligand>
        <name>ATP</name>
        <dbReference type="ChEBI" id="CHEBI:30616"/>
    </ligand>
</feature>
<feature type="binding site" evidence="17">
    <location>
        <position position="952"/>
    </location>
    <ligand>
        <name>ATP</name>
        <dbReference type="ChEBI" id="CHEBI:30616"/>
    </ligand>
</feature>
<feature type="transmembrane region" description="Helical" evidence="21">
    <location>
        <begin position="639"/>
        <end position="658"/>
    </location>
</feature>
<dbReference type="GO" id="GO:0004016">
    <property type="term" value="F:adenylate cyclase activity"/>
    <property type="evidence" value="ECO:0007669"/>
    <property type="project" value="UniProtKB-EC"/>
</dbReference>
<feature type="binding site" evidence="18">
    <location>
        <position position="330"/>
    </location>
    <ligand>
        <name>Mg(2+)</name>
        <dbReference type="ChEBI" id="CHEBI:18420"/>
        <label>2</label>
        <note>catalytic</note>
    </ligand>
</feature>
<evidence type="ECO:0000259" key="22">
    <source>
        <dbReference type="PROSITE" id="PS50125"/>
    </source>
</evidence>
<keyword evidence="24" id="KW-1185">Reference proteome</keyword>
<sequence>MPAKGRYFLNEGDEGPNQAKLYEKYRLTSQHGPLLLLLLLVAVAVCIALISITFSHEDPPRHRALLGTAFFLLTLFVALYVLVYVECLVRRWLQALALLTWLCLMLLGSVLVWDSWKNEACAWEQVPFFLFIVFVVYALLPLSTRAAITVGMVSTVSHLLVFGAVTGTSKTSMSGAQLGLQLLANAIILLGGNFTGAFHKHQLQDASRDLFIYTVKCIQIRRKLRVEKRQQENLLLSVLPAHISMGMKLAIIERLKEGGDRRHTPDNNFHSLYVKRHQNVSERPLELRMGQDGQEHLFWPLGLMGAEAVPPPGDLIQALSTRTSILYADIVGFTRLASDCSPKELVVVLNELFGKFDQIAKANECMRIKILGDCYYCVSGLPVSLPTHARNCVKMGLDICEAIKQVREATGVDISMRVGIHSGNVLCGVIGLRKWQYDVWSHDVSLANRMEAAGVPGRVHITEATLNHLDKAYEVEDGNGQQRDPYLKEMNIRTYLVIDPRSQQPPPPSHHLPKPKGDATLKMRASVRVTRYLESWGAARPFAHLNHRESVSSSETPISNGRRSKATSLRRHRALARSASPKGRLDDDCDDEMLSAIEGLSSTRPCCSKSDDFHTFGPIFLEKGFEREYRLVPIPRARYDFACASLVFVCILLVHLLVMPRMATLGVSFGLVACLLGLVLSLCFATEFSPLMLNPGPQQPGGNETSLLAARTRVGTLCELLPYYTCSCILGFISCSVFLRISLELKAMLLTVALVAYLLLFNLSPCWHIPGNSTETNSTHRTPPLLLAAQGMQNYTLAPGAQVTVPFPSRCLERDLKIMINFYLVLFYATLILLSRQIDYYCRLDCLWKKKFKKEHEEFETMENVNRLLLENVLPAHVAAHFIGDKAAEDWYHQSYDCVCVMFASVPDFKVFYTECDVNKEGLECLRLLNEIIADFDELLLKPKFSAVEKIKTIGSTYMAAAGLSVPSGQENQVLQACDLERKHVHIGVLVEFSMALMSKLDGINRHSFNSFRLRVGINHGPVIAGVIGARKPQYDIWGNTVNVASRMESTGELGKIQVTEETCIILQGLGYSCECRGLINVKGKGELRTYFVCTDTAKFQGLGLN</sequence>
<evidence type="ECO:0000256" key="17">
    <source>
        <dbReference type="PIRSR" id="PIRSR039050-50"/>
    </source>
</evidence>
<evidence type="ECO:0000256" key="14">
    <source>
        <dbReference type="ARBA" id="ARBA00023211"/>
    </source>
</evidence>
<dbReference type="Pfam" id="PF16214">
    <property type="entry name" value="AC_N"/>
    <property type="match status" value="1"/>
</dbReference>
<evidence type="ECO:0000256" key="20">
    <source>
        <dbReference type="SAM" id="MobiDB-lite"/>
    </source>
</evidence>
<evidence type="ECO:0000256" key="21">
    <source>
        <dbReference type="SAM" id="Phobius"/>
    </source>
</evidence>
<dbReference type="InterPro" id="IPR029787">
    <property type="entry name" value="Nucleotide_cyclase"/>
</dbReference>
<feature type="binding site" evidence="17">
    <location>
        <begin position="329"/>
        <end position="334"/>
    </location>
    <ligand>
        <name>ATP</name>
        <dbReference type="ChEBI" id="CHEBI:30616"/>
    </ligand>
</feature>